<keyword evidence="3" id="KW-1227">Viral tail protein</keyword>
<gene>
    <name evidence="11" type="ORF">UFOVP787_148</name>
</gene>
<dbReference type="PANTHER" id="PTHR35861">
    <property type="match status" value="1"/>
</dbReference>
<feature type="domain" description="Tail sheath protein subtilisin-like" evidence="8">
    <location>
        <begin position="406"/>
        <end position="549"/>
    </location>
</feature>
<dbReference type="Pfam" id="PF17482">
    <property type="entry name" value="Phage_sheath_1C"/>
    <property type="match status" value="1"/>
</dbReference>
<evidence type="ECO:0000256" key="2">
    <source>
        <dbReference type="ARBA" id="ARBA00022595"/>
    </source>
</evidence>
<keyword evidence="6" id="KW-1171">Viral genome ejection through host cell envelope</keyword>
<keyword evidence="5" id="KW-0946">Virion</keyword>
<dbReference type="GO" id="GO:0098027">
    <property type="term" value="C:virus tail, sheath"/>
    <property type="evidence" value="ECO:0007669"/>
    <property type="project" value="UniProtKB-KW"/>
</dbReference>
<dbReference type="Pfam" id="PF04984">
    <property type="entry name" value="Phage_sheath_1"/>
    <property type="match status" value="1"/>
</dbReference>
<keyword evidence="4" id="KW-1242">Viral contractile tail ejection system</keyword>
<evidence type="ECO:0000259" key="9">
    <source>
        <dbReference type="Pfam" id="PF17482"/>
    </source>
</evidence>
<accession>A0A6J5P5Q5</accession>
<dbReference type="InterPro" id="IPR020287">
    <property type="entry name" value="Tail_sheath_C"/>
</dbReference>
<evidence type="ECO:0000256" key="5">
    <source>
        <dbReference type="ARBA" id="ARBA00023003"/>
    </source>
</evidence>
<keyword evidence="7" id="KW-1160">Virus entry into host cell</keyword>
<evidence type="ECO:0000256" key="6">
    <source>
        <dbReference type="ARBA" id="ARBA00023009"/>
    </source>
</evidence>
<evidence type="ECO:0000256" key="1">
    <source>
        <dbReference type="ARBA" id="ARBA00008005"/>
    </source>
</evidence>
<sequence length="666" mass="72481">MAFQLSAGVNFSEIDLTTVVPAVATSDAAIAGVFRWGPVGERILIDSETLLAKRFGKPTSYNAETYYSAANFLSYSNRLWVSRAGPSNTYNSVANSGVVNSISQQLVLNQNDYTIKDGTFDTDVQYIAKYPGDIGNSLRISVCDNSNSFSSNVTSPNTVTFTIGYSNSTVVCANATAANTLAASLAVGDLIIAGNSSIGKQYLKIANVSTITANVSIIFEDPYRLRENYSSNTIQRFWEFSNVVETAPGQSDYVANFGNTSAQDELHVVVVDDGGGFTGTPGTILEVFKGVSRATDAKNNDGSGNYYKDVINQNSAYVWWANDRGNASSNTSANVATATTTAPLNLTFSLGADGSDEANTSSYSSITAAYDLFASPEDIDISLIIQGRPLGGSTSIKGVTVENFQLANYIIDNICEIRRDCVALISPEKDMTINSFGTEATNLVAWRGALHSTSYAVLDSGYKYQYDKYNDVYRWIPLNGDIAGLCARTDQTNDAWWSPAGFNRGQIKNLVKLAWNPRKAERDVLYSNGVNPIVTFPGQGTILYGDKTLQAKPSAFDRINVRRLFIVLEKAISISAKYSLFEFNDAFTRSQFKNLVTPYLRTIKGRRGITDFLVVCDDTNNTAQIIDTNQFVGDIYIKPARSINFIQLNFVAVGTGVQFSEVVGRF</sequence>
<reference evidence="11" key="1">
    <citation type="submission" date="2020-04" db="EMBL/GenBank/DDBJ databases">
        <authorList>
            <person name="Chiriac C."/>
            <person name="Salcher M."/>
            <person name="Ghai R."/>
            <person name="Kavagutti S V."/>
        </authorList>
    </citation>
    <scope>NUCLEOTIDE SEQUENCE</scope>
</reference>
<dbReference type="InterPro" id="IPR035089">
    <property type="entry name" value="Phage_sheath_subtilisin"/>
</dbReference>
<feature type="domain" description="Tail sheath protein Gp18-like" evidence="10">
    <location>
        <begin position="28"/>
        <end position="83"/>
    </location>
</feature>
<keyword evidence="2" id="KW-1162">Viral penetration into host cytoplasm</keyword>
<evidence type="ECO:0000259" key="10">
    <source>
        <dbReference type="Pfam" id="PF22671"/>
    </source>
</evidence>
<proteinExistence type="inferred from homology"/>
<comment type="similarity">
    <text evidence="1">Belongs to the myoviridae tail sheath protein family.</text>
</comment>
<evidence type="ECO:0000256" key="7">
    <source>
        <dbReference type="ARBA" id="ARBA00023296"/>
    </source>
</evidence>
<dbReference type="EMBL" id="LR796734">
    <property type="protein sequence ID" value="CAB4162854.1"/>
    <property type="molecule type" value="Genomic_DNA"/>
</dbReference>
<evidence type="ECO:0000259" key="8">
    <source>
        <dbReference type="Pfam" id="PF04984"/>
    </source>
</evidence>
<dbReference type="Gene3D" id="3.40.50.11780">
    <property type="match status" value="2"/>
</dbReference>
<keyword evidence="5" id="KW-1229">Viral tail sheath protein</keyword>
<evidence type="ECO:0000256" key="3">
    <source>
        <dbReference type="ARBA" id="ARBA00022732"/>
    </source>
</evidence>
<dbReference type="InterPro" id="IPR052042">
    <property type="entry name" value="Tail_sheath_structural"/>
</dbReference>
<dbReference type="GO" id="GO:0099000">
    <property type="term" value="P:symbiont genome ejection through host cell envelope, contractile tail mechanism"/>
    <property type="evidence" value="ECO:0007669"/>
    <property type="project" value="UniProtKB-KW"/>
</dbReference>
<dbReference type="Pfam" id="PF22671">
    <property type="entry name" value="Gp18_domIII_N"/>
    <property type="match status" value="1"/>
</dbReference>
<organism evidence="11">
    <name type="scientific">uncultured Caudovirales phage</name>
    <dbReference type="NCBI Taxonomy" id="2100421"/>
    <lineage>
        <taxon>Viruses</taxon>
        <taxon>Duplodnaviria</taxon>
        <taxon>Heunggongvirae</taxon>
        <taxon>Uroviricota</taxon>
        <taxon>Caudoviricetes</taxon>
        <taxon>Peduoviridae</taxon>
        <taxon>Maltschvirus</taxon>
        <taxon>Maltschvirus maltsch</taxon>
    </lineage>
</organism>
<dbReference type="PANTHER" id="PTHR35861:SF1">
    <property type="entry name" value="PHAGE TAIL SHEATH PROTEIN"/>
    <property type="match status" value="1"/>
</dbReference>
<name>A0A6J5P5Q5_9CAUD</name>
<evidence type="ECO:0000313" key="11">
    <source>
        <dbReference type="EMBL" id="CAB4162854.1"/>
    </source>
</evidence>
<dbReference type="InterPro" id="IPR054564">
    <property type="entry name" value="Gp18_domIII_N"/>
</dbReference>
<evidence type="ECO:0000256" key="4">
    <source>
        <dbReference type="ARBA" id="ARBA00022766"/>
    </source>
</evidence>
<protein>
    <submittedName>
        <fullName evidence="11">Tail sheath protein</fullName>
    </submittedName>
</protein>
<feature type="domain" description="Tail sheath protein C-terminal" evidence="9">
    <location>
        <begin position="552"/>
        <end position="651"/>
    </location>
</feature>